<proteinExistence type="predicted"/>
<dbReference type="EMBL" id="CM042010">
    <property type="protein sequence ID" value="KAI3782928.1"/>
    <property type="molecule type" value="Genomic_DNA"/>
</dbReference>
<evidence type="ECO:0000313" key="1">
    <source>
        <dbReference type="EMBL" id="KAI3782928.1"/>
    </source>
</evidence>
<name>A0ACB9GIP5_CICIN</name>
<keyword evidence="2" id="KW-1185">Reference proteome</keyword>
<comment type="caution">
    <text evidence="1">The sequence shown here is derived from an EMBL/GenBank/DDBJ whole genome shotgun (WGS) entry which is preliminary data.</text>
</comment>
<organism evidence="1 2">
    <name type="scientific">Cichorium intybus</name>
    <name type="common">Chicory</name>
    <dbReference type="NCBI Taxonomy" id="13427"/>
    <lineage>
        <taxon>Eukaryota</taxon>
        <taxon>Viridiplantae</taxon>
        <taxon>Streptophyta</taxon>
        <taxon>Embryophyta</taxon>
        <taxon>Tracheophyta</taxon>
        <taxon>Spermatophyta</taxon>
        <taxon>Magnoliopsida</taxon>
        <taxon>eudicotyledons</taxon>
        <taxon>Gunneridae</taxon>
        <taxon>Pentapetalae</taxon>
        <taxon>asterids</taxon>
        <taxon>campanulids</taxon>
        <taxon>Asterales</taxon>
        <taxon>Asteraceae</taxon>
        <taxon>Cichorioideae</taxon>
        <taxon>Cichorieae</taxon>
        <taxon>Cichoriinae</taxon>
        <taxon>Cichorium</taxon>
    </lineage>
</organism>
<dbReference type="Proteomes" id="UP001055811">
    <property type="component" value="Linkage Group LG02"/>
</dbReference>
<reference evidence="2" key="1">
    <citation type="journal article" date="2022" name="Mol. Ecol. Resour.">
        <title>The genomes of chicory, endive, great burdock and yacon provide insights into Asteraceae palaeo-polyploidization history and plant inulin production.</title>
        <authorList>
            <person name="Fan W."/>
            <person name="Wang S."/>
            <person name="Wang H."/>
            <person name="Wang A."/>
            <person name="Jiang F."/>
            <person name="Liu H."/>
            <person name="Zhao H."/>
            <person name="Xu D."/>
            <person name="Zhang Y."/>
        </authorList>
    </citation>
    <scope>NUCLEOTIDE SEQUENCE [LARGE SCALE GENOMIC DNA]</scope>
    <source>
        <strain evidence="2">cv. Punajuju</strain>
    </source>
</reference>
<accession>A0ACB9GIP5</accession>
<evidence type="ECO:0000313" key="2">
    <source>
        <dbReference type="Proteomes" id="UP001055811"/>
    </source>
</evidence>
<reference evidence="1 2" key="2">
    <citation type="journal article" date="2022" name="Mol. Ecol. Resour.">
        <title>The genomes of chicory, endive, great burdock and yacon provide insights into Asteraceae paleo-polyploidization history and plant inulin production.</title>
        <authorList>
            <person name="Fan W."/>
            <person name="Wang S."/>
            <person name="Wang H."/>
            <person name="Wang A."/>
            <person name="Jiang F."/>
            <person name="Liu H."/>
            <person name="Zhao H."/>
            <person name="Xu D."/>
            <person name="Zhang Y."/>
        </authorList>
    </citation>
    <scope>NUCLEOTIDE SEQUENCE [LARGE SCALE GENOMIC DNA]</scope>
    <source>
        <strain evidence="2">cv. Punajuju</strain>
        <tissue evidence="1">Leaves</tissue>
    </source>
</reference>
<protein>
    <submittedName>
        <fullName evidence="1">Uncharacterized protein</fullName>
    </submittedName>
</protein>
<sequence>MFHKCESVAFGTGLIASGAVVMVLSKFKIHEMFSAIGLYKIIYLPLSTAPIKLRKKYDLRSLKWVISGCAPLSKEFDRRVHGKLPWSYDNATGIGASTYTLEESQRKDSSTAIMLYTCWSLRLPPHILYTSISLHL</sequence>
<gene>
    <name evidence="1" type="ORF">L2E82_12987</name>
</gene>